<dbReference type="EMBL" id="DRKP01000099">
    <property type="protein sequence ID" value="HEB96501.1"/>
    <property type="molecule type" value="Genomic_DNA"/>
</dbReference>
<dbReference type="CDD" id="cd07247">
    <property type="entry name" value="SgaA_N_like"/>
    <property type="match status" value="1"/>
</dbReference>
<proteinExistence type="predicted"/>
<dbReference type="InterPro" id="IPR052164">
    <property type="entry name" value="Anthracycline_SecMetBiosynth"/>
</dbReference>
<evidence type="ECO:0000259" key="1">
    <source>
        <dbReference type="PROSITE" id="PS51819"/>
    </source>
</evidence>
<comment type="caution">
    <text evidence="2">The sequence shown here is derived from an EMBL/GenBank/DDBJ whole genome shotgun (WGS) entry which is preliminary data.</text>
</comment>
<dbReference type="InterPro" id="IPR004360">
    <property type="entry name" value="Glyas_Fos-R_dOase_dom"/>
</dbReference>
<dbReference type="Pfam" id="PF00903">
    <property type="entry name" value="Glyoxalase"/>
    <property type="match status" value="1"/>
</dbReference>
<dbReference type="PROSITE" id="PS51819">
    <property type="entry name" value="VOC"/>
    <property type="match status" value="1"/>
</dbReference>
<evidence type="ECO:0000313" key="2">
    <source>
        <dbReference type="EMBL" id="HEB96501.1"/>
    </source>
</evidence>
<dbReference type="SUPFAM" id="SSF54593">
    <property type="entry name" value="Glyoxalase/Bleomycin resistance protein/Dihydroxybiphenyl dioxygenase"/>
    <property type="match status" value="2"/>
</dbReference>
<dbReference type="InterPro" id="IPR029068">
    <property type="entry name" value="Glyas_Bleomycin-R_OHBP_Dase"/>
</dbReference>
<name>A0A831W7G5_9GAMM</name>
<dbReference type="PANTHER" id="PTHR33993:SF14">
    <property type="entry name" value="GB|AAF24581.1"/>
    <property type="match status" value="1"/>
</dbReference>
<protein>
    <submittedName>
        <fullName evidence="2">VOC family protein</fullName>
    </submittedName>
</protein>
<reference evidence="2" key="1">
    <citation type="journal article" date="2020" name="mSystems">
        <title>Genome- and Community-Level Interaction Insights into Carbon Utilization and Element Cycling Functions of Hydrothermarchaeota in Hydrothermal Sediment.</title>
        <authorList>
            <person name="Zhou Z."/>
            <person name="Liu Y."/>
            <person name="Xu W."/>
            <person name="Pan J."/>
            <person name="Luo Z.H."/>
            <person name="Li M."/>
        </authorList>
    </citation>
    <scope>NUCLEOTIDE SEQUENCE [LARGE SCALE GENOMIC DNA]</scope>
    <source>
        <strain evidence="2">HyVt-443</strain>
    </source>
</reference>
<sequence>MVMVLKWSGIVRGAVLLIAASLGIAGCSTVGDLLPGKARVLPLTPIHDRPTGVQRPGSFVWHDLLTTDPAASKAFYGGLFGWRFEERDGYTEIRNGRHKIGGMVEMKPPEEGRPPAIWLPSLSVPDPDRAAAYVREAGGRVIGGPVEMPGRGRGALIADPRGALLVLLRAAGGDPPARKAAIGDWLWNETWTRRPAATLRFYMGLGGYDSSIDGDGYAVLVRDGTWQAGIRQVEADEHPVQWLPVVRVEDPGALLQRVEQLGGEVWVRPGEYDNDDAALVADDQGALLILQRWNRPGGERQ</sequence>
<dbReference type="Proteomes" id="UP000886251">
    <property type="component" value="Unassembled WGS sequence"/>
</dbReference>
<dbReference type="PANTHER" id="PTHR33993">
    <property type="entry name" value="GLYOXALASE-RELATED"/>
    <property type="match status" value="1"/>
</dbReference>
<dbReference type="Gene3D" id="3.10.180.10">
    <property type="entry name" value="2,3-Dihydroxybiphenyl 1,2-Dioxygenase, domain 1"/>
    <property type="match status" value="2"/>
</dbReference>
<dbReference type="InterPro" id="IPR037523">
    <property type="entry name" value="VOC_core"/>
</dbReference>
<gene>
    <name evidence="2" type="ORF">ENI96_08740</name>
</gene>
<feature type="domain" description="VOC" evidence="1">
    <location>
        <begin position="55"/>
        <end position="170"/>
    </location>
</feature>
<organism evidence="2">
    <name type="scientific">Sedimenticola thiotaurini</name>
    <dbReference type="NCBI Taxonomy" id="1543721"/>
    <lineage>
        <taxon>Bacteria</taxon>
        <taxon>Pseudomonadati</taxon>
        <taxon>Pseudomonadota</taxon>
        <taxon>Gammaproteobacteria</taxon>
        <taxon>Chromatiales</taxon>
        <taxon>Sedimenticolaceae</taxon>
        <taxon>Sedimenticola</taxon>
    </lineage>
</organism>
<dbReference type="PROSITE" id="PS51257">
    <property type="entry name" value="PROKAR_LIPOPROTEIN"/>
    <property type="match status" value="1"/>
</dbReference>
<dbReference type="AlphaFoldDB" id="A0A831W7G5"/>
<accession>A0A831W7G5</accession>